<dbReference type="GO" id="GO:0008757">
    <property type="term" value="F:S-adenosylmethionine-dependent methyltransferase activity"/>
    <property type="evidence" value="ECO:0007669"/>
    <property type="project" value="InterPro"/>
</dbReference>
<dbReference type="KEGG" id="rrz:CS378_22390"/>
<keyword evidence="1" id="KW-0808">Transferase</keyword>
<dbReference type="GeneID" id="66834698"/>
<dbReference type="AlphaFoldDB" id="A0A098BSX4"/>
<protein>
    <submittedName>
        <fullName evidence="1">Phosphatidylethanolamine N-methyltransferase</fullName>
    </submittedName>
</protein>
<dbReference type="SUPFAM" id="SSF53335">
    <property type="entry name" value="S-adenosyl-L-methionine-dependent methyltransferases"/>
    <property type="match status" value="1"/>
</dbReference>
<dbReference type="PANTHER" id="PTHR45036:SF1">
    <property type="entry name" value="METHYLTRANSFERASE LIKE 7A"/>
    <property type="match status" value="1"/>
</dbReference>
<name>A0A098BSX4_9NOCA</name>
<gene>
    <name evidence="1" type="ORF">RHRU231_820085</name>
</gene>
<dbReference type="OrthoDB" id="65624at2"/>
<proteinExistence type="predicted"/>
<dbReference type="Gene3D" id="3.40.50.150">
    <property type="entry name" value="Vaccinia Virus protein VP39"/>
    <property type="match status" value="1"/>
</dbReference>
<dbReference type="PANTHER" id="PTHR45036">
    <property type="entry name" value="METHYLTRANSFERASE LIKE 7B"/>
    <property type="match status" value="1"/>
</dbReference>
<evidence type="ECO:0000313" key="1">
    <source>
        <dbReference type="EMBL" id="CDZ91315.1"/>
    </source>
</evidence>
<dbReference type="EMBL" id="CCSD01000097">
    <property type="protein sequence ID" value="CDZ91315.1"/>
    <property type="molecule type" value="Genomic_DNA"/>
</dbReference>
<reference evidence="1 2" key="1">
    <citation type="journal article" date="2014" name="Genome Announc.">
        <title>Draft Genome Sequence of Propane- and Butane-Oxidizing Actinobacterium Rhodococcus ruber IEGM 231.</title>
        <authorList>
            <person name="Ivshina I.B."/>
            <person name="Kuyukina M.S."/>
            <person name="Krivoruchko A.V."/>
            <person name="Barbe V."/>
            <person name="Fischer C."/>
        </authorList>
    </citation>
    <scope>NUCLEOTIDE SEQUENCE [LARGE SCALE GENOMIC DNA]</scope>
</reference>
<sequence length="213" mass="23236">MTDSEQVENENARVSRIFDEMSKNYDRGMSLVERLILGPARHWAAAQARGRVVELAVGTGLNLPLYGPEVEHVVGVDISPRMLDLARTKAAADPRVELREGDVQALDLPDASADTVLSTFTFCTVPDPARAAAQAYRVLVPGGRIVLAEHGPSTNRVLRALQRGIEPLSIRFGADHLLRDPAPYLTEAGFVVDDVHRTGRMGIVFRVLAHKPA</sequence>
<organism evidence="1 2">
    <name type="scientific">Rhodococcus ruber</name>
    <dbReference type="NCBI Taxonomy" id="1830"/>
    <lineage>
        <taxon>Bacteria</taxon>
        <taxon>Bacillati</taxon>
        <taxon>Actinomycetota</taxon>
        <taxon>Actinomycetes</taxon>
        <taxon>Mycobacteriales</taxon>
        <taxon>Nocardiaceae</taxon>
        <taxon>Rhodococcus</taxon>
    </lineage>
</organism>
<evidence type="ECO:0000313" key="2">
    <source>
        <dbReference type="Proteomes" id="UP000042997"/>
    </source>
</evidence>
<accession>A0A098BSX4</accession>
<dbReference type="GO" id="GO:0032259">
    <property type="term" value="P:methylation"/>
    <property type="evidence" value="ECO:0007669"/>
    <property type="project" value="UniProtKB-KW"/>
</dbReference>
<dbReference type="Proteomes" id="UP000042997">
    <property type="component" value="Unassembled WGS sequence"/>
</dbReference>
<dbReference type="InterPro" id="IPR013216">
    <property type="entry name" value="Methyltransf_11"/>
</dbReference>
<dbReference type="Pfam" id="PF08241">
    <property type="entry name" value="Methyltransf_11"/>
    <property type="match status" value="1"/>
</dbReference>
<keyword evidence="1" id="KW-0489">Methyltransferase</keyword>
<dbReference type="eggNOG" id="COG2226">
    <property type="taxonomic scope" value="Bacteria"/>
</dbReference>
<dbReference type="InterPro" id="IPR029063">
    <property type="entry name" value="SAM-dependent_MTases_sf"/>
</dbReference>
<dbReference type="InterPro" id="IPR052356">
    <property type="entry name" value="Thiol_S-MT"/>
</dbReference>
<dbReference type="CDD" id="cd02440">
    <property type="entry name" value="AdoMet_MTases"/>
    <property type="match status" value="1"/>
</dbReference>
<dbReference type="RefSeq" id="WP_010592950.1">
    <property type="nucleotide sequence ID" value="NZ_CP023714.1"/>
</dbReference>